<dbReference type="AlphaFoldDB" id="A0A3L6T0K7"/>
<gene>
    <name evidence="2" type="ORF">C2845_PM05G27220</name>
</gene>
<comment type="caution">
    <text evidence="2">The sequence shown here is derived from an EMBL/GenBank/DDBJ whole genome shotgun (WGS) entry which is preliminary data.</text>
</comment>
<proteinExistence type="predicted"/>
<dbReference type="Proteomes" id="UP000275267">
    <property type="component" value="Unassembled WGS sequence"/>
</dbReference>
<keyword evidence="3" id="KW-1185">Reference proteome</keyword>
<organism evidence="2 3">
    <name type="scientific">Panicum miliaceum</name>
    <name type="common">Proso millet</name>
    <name type="synonym">Broomcorn millet</name>
    <dbReference type="NCBI Taxonomy" id="4540"/>
    <lineage>
        <taxon>Eukaryota</taxon>
        <taxon>Viridiplantae</taxon>
        <taxon>Streptophyta</taxon>
        <taxon>Embryophyta</taxon>
        <taxon>Tracheophyta</taxon>
        <taxon>Spermatophyta</taxon>
        <taxon>Magnoliopsida</taxon>
        <taxon>Liliopsida</taxon>
        <taxon>Poales</taxon>
        <taxon>Poaceae</taxon>
        <taxon>PACMAD clade</taxon>
        <taxon>Panicoideae</taxon>
        <taxon>Panicodae</taxon>
        <taxon>Paniceae</taxon>
        <taxon>Panicinae</taxon>
        <taxon>Panicum</taxon>
        <taxon>Panicum sect. Panicum</taxon>
    </lineage>
</organism>
<accession>A0A3L6T0K7</accession>
<feature type="region of interest" description="Disordered" evidence="1">
    <location>
        <begin position="65"/>
        <end position="88"/>
    </location>
</feature>
<evidence type="ECO:0000256" key="1">
    <source>
        <dbReference type="SAM" id="MobiDB-lite"/>
    </source>
</evidence>
<sequence>MVDWVAAVVEDEEVAVGAEEEEVVADGAAAPVEEIVVPAQEVAAGRGEQEVAAVVSAAVVANLDPSDKEGHGADVVPEVTPPAVNPSSCPRWSRLEQRCTASVRSREGRCHAAGAGAGQREVARGDRRAGRHQRLCLDDLRPCSWGGARHRARGDPP</sequence>
<evidence type="ECO:0000313" key="2">
    <source>
        <dbReference type="EMBL" id="RLN30260.1"/>
    </source>
</evidence>
<dbReference type="EMBL" id="PQIB02000003">
    <property type="protein sequence ID" value="RLN30260.1"/>
    <property type="molecule type" value="Genomic_DNA"/>
</dbReference>
<feature type="region of interest" description="Disordered" evidence="1">
    <location>
        <begin position="112"/>
        <end position="131"/>
    </location>
</feature>
<evidence type="ECO:0000313" key="3">
    <source>
        <dbReference type="Proteomes" id="UP000275267"/>
    </source>
</evidence>
<name>A0A3L6T0K7_PANMI</name>
<reference evidence="3" key="1">
    <citation type="journal article" date="2019" name="Nat. Commun.">
        <title>The genome of broomcorn millet.</title>
        <authorList>
            <person name="Zou C."/>
            <person name="Miki D."/>
            <person name="Li D."/>
            <person name="Tang Q."/>
            <person name="Xiao L."/>
            <person name="Rajput S."/>
            <person name="Deng P."/>
            <person name="Jia W."/>
            <person name="Huang R."/>
            <person name="Zhang M."/>
            <person name="Sun Y."/>
            <person name="Hu J."/>
            <person name="Fu X."/>
            <person name="Schnable P.S."/>
            <person name="Li F."/>
            <person name="Zhang H."/>
            <person name="Feng B."/>
            <person name="Zhu X."/>
            <person name="Liu R."/>
            <person name="Schnable J.C."/>
            <person name="Zhu J.-K."/>
            <person name="Zhang H."/>
        </authorList>
    </citation>
    <scope>NUCLEOTIDE SEQUENCE [LARGE SCALE GENOMIC DNA]</scope>
</reference>
<protein>
    <submittedName>
        <fullName evidence="2">Uncharacterized protein</fullName>
    </submittedName>
</protein>